<protein>
    <submittedName>
        <fullName evidence="2">HTH_8 domain-containing protein</fullName>
    </submittedName>
</protein>
<dbReference type="RefSeq" id="WP_289267193.1">
    <property type="nucleotide sequence ID" value="NZ_OX365700.1"/>
</dbReference>
<dbReference type="InterPro" id="IPR009057">
    <property type="entry name" value="Homeodomain-like_sf"/>
</dbReference>
<evidence type="ECO:0000313" key="2">
    <source>
        <dbReference type="EMBL" id="CAI4030195.1"/>
    </source>
</evidence>
<accession>A0AA86MW71</accession>
<dbReference type="InterPro" id="IPR002197">
    <property type="entry name" value="HTH_Fis"/>
</dbReference>
<dbReference type="Proteomes" id="UP001179121">
    <property type="component" value="Chromosome"/>
</dbReference>
<dbReference type="InterPro" id="IPR050207">
    <property type="entry name" value="Trans_regulatory_Fis"/>
</dbReference>
<dbReference type="PANTHER" id="PTHR47918:SF1">
    <property type="entry name" value="DNA-BINDING PROTEIN FIS"/>
    <property type="match status" value="1"/>
</dbReference>
<keyword evidence="3" id="KW-1185">Reference proteome</keyword>
<feature type="domain" description="DNA binding HTH" evidence="1">
    <location>
        <begin position="142"/>
        <end position="178"/>
    </location>
</feature>
<dbReference type="PANTHER" id="PTHR47918">
    <property type="entry name" value="DNA-BINDING PROTEIN FIS"/>
    <property type="match status" value="1"/>
</dbReference>
<sequence>MVRAVPLNLLLVTSDADLQAQVKQTFKDATVTHAKEVGGLSRLIPKKRFDVALVECTTNAFAEPGPLKAIVDSHKPLVVAGSRQSLQQAIRFLHASPETRNGQKPNGRVLSLEELIESKVGDFVKGMRNGSAKNLYPILMSAVERPLLTRALKETNGNQIQAARLLGMNRNTLRKKITALHIPVSRTKAVQTIAS</sequence>
<dbReference type="GO" id="GO:0043565">
    <property type="term" value="F:sequence-specific DNA binding"/>
    <property type="evidence" value="ECO:0007669"/>
    <property type="project" value="InterPro"/>
</dbReference>
<dbReference type="EMBL" id="OX365700">
    <property type="protein sequence ID" value="CAI4030195.1"/>
    <property type="molecule type" value="Genomic_DNA"/>
</dbReference>
<dbReference type="Pfam" id="PF02954">
    <property type="entry name" value="HTH_8"/>
    <property type="match status" value="1"/>
</dbReference>
<gene>
    <name evidence="2" type="ORF">DNFV4_00622</name>
</gene>
<proteinExistence type="predicted"/>
<evidence type="ECO:0000313" key="3">
    <source>
        <dbReference type="Proteomes" id="UP001179121"/>
    </source>
</evidence>
<dbReference type="AlphaFoldDB" id="A0AA86MW71"/>
<evidence type="ECO:0000259" key="1">
    <source>
        <dbReference type="Pfam" id="PF02954"/>
    </source>
</evidence>
<name>A0AA86MW71_9BACT</name>
<reference evidence="2" key="1">
    <citation type="submission" date="2022-10" db="EMBL/GenBank/DDBJ databases">
        <authorList>
            <person name="Koch H."/>
        </authorList>
    </citation>
    <scope>NUCLEOTIDE SEQUENCE</scope>
    <source>
        <strain evidence="2">DNF</strain>
    </source>
</reference>
<dbReference type="SUPFAM" id="SSF46689">
    <property type="entry name" value="Homeodomain-like"/>
    <property type="match status" value="1"/>
</dbReference>
<organism evidence="2 3">
    <name type="scientific">Nitrospira tepida</name>
    <dbReference type="NCBI Taxonomy" id="2973512"/>
    <lineage>
        <taxon>Bacteria</taxon>
        <taxon>Pseudomonadati</taxon>
        <taxon>Nitrospirota</taxon>
        <taxon>Nitrospiria</taxon>
        <taxon>Nitrospirales</taxon>
        <taxon>Nitrospiraceae</taxon>
        <taxon>Nitrospira</taxon>
    </lineage>
</organism>
<dbReference type="PRINTS" id="PR01590">
    <property type="entry name" value="HTHFIS"/>
</dbReference>
<dbReference type="KEGG" id="nti:DNFV4_00622"/>
<dbReference type="Gene3D" id="1.10.10.60">
    <property type="entry name" value="Homeodomain-like"/>
    <property type="match status" value="1"/>
</dbReference>